<dbReference type="EMBL" id="DTFF01000003">
    <property type="protein sequence ID" value="HGI86856.1"/>
    <property type="molecule type" value="Genomic_DNA"/>
</dbReference>
<sequence>MRHVMLCATLSTMGGRILGSGKLLRGVSPSACLHCANAKCRASRKRGAIARGGLGEVLIDMGKCDKCLDRLSACSVGATGISRGDIVNCDLCLPLRQVVLSPACLSMCPF</sequence>
<name>A0A7C4BBY2_9CREN</name>
<proteinExistence type="predicted"/>
<evidence type="ECO:0000313" key="2">
    <source>
        <dbReference type="EMBL" id="HGI86856.1"/>
    </source>
</evidence>
<accession>A0A7C4BBY2</accession>
<dbReference type="Pfam" id="PF13247">
    <property type="entry name" value="Fer4_11"/>
    <property type="match status" value="1"/>
</dbReference>
<protein>
    <recommendedName>
        <fullName evidence="1">4Fe-4S ferredoxin-type domain-containing protein</fullName>
    </recommendedName>
</protein>
<dbReference type="SUPFAM" id="SSF54862">
    <property type="entry name" value="4Fe-4S ferredoxins"/>
    <property type="match status" value="1"/>
</dbReference>
<dbReference type="InterPro" id="IPR017896">
    <property type="entry name" value="4Fe4S_Fe-S-bd"/>
</dbReference>
<evidence type="ECO:0000259" key="1">
    <source>
        <dbReference type="Pfam" id="PF13247"/>
    </source>
</evidence>
<reference evidence="2" key="1">
    <citation type="journal article" date="2020" name="mSystems">
        <title>Genome- and Community-Level Interaction Insights into Carbon Utilization and Element Cycling Functions of Hydrothermarchaeota in Hydrothermal Sediment.</title>
        <authorList>
            <person name="Zhou Z."/>
            <person name="Liu Y."/>
            <person name="Xu W."/>
            <person name="Pan J."/>
            <person name="Luo Z.H."/>
            <person name="Li M."/>
        </authorList>
    </citation>
    <scope>NUCLEOTIDE SEQUENCE [LARGE SCALE GENOMIC DNA]</scope>
    <source>
        <strain evidence="2">SpSt-732</strain>
    </source>
</reference>
<dbReference type="AlphaFoldDB" id="A0A7C4BBY2"/>
<gene>
    <name evidence="2" type="ORF">ENV14_00425</name>
</gene>
<comment type="caution">
    <text evidence="2">The sequence shown here is derived from an EMBL/GenBank/DDBJ whole genome shotgun (WGS) entry which is preliminary data.</text>
</comment>
<feature type="domain" description="4Fe-4S ferredoxin-type" evidence="1">
    <location>
        <begin position="28"/>
        <end position="109"/>
    </location>
</feature>
<dbReference type="Gene3D" id="3.30.70.20">
    <property type="match status" value="2"/>
</dbReference>
<organism evidence="2">
    <name type="scientific">Ignisphaera aggregans</name>
    <dbReference type="NCBI Taxonomy" id="334771"/>
    <lineage>
        <taxon>Archaea</taxon>
        <taxon>Thermoproteota</taxon>
        <taxon>Thermoprotei</taxon>
        <taxon>Desulfurococcales</taxon>
        <taxon>Desulfurococcaceae</taxon>
        <taxon>Ignisphaera</taxon>
    </lineage>
</organism>